<proteinExistence type="predicted"/>
<dbReference type="AlphaFoldDB" id="A0A7U6GE26"/>
<dbReference type="Proteomes" id="UP000004793">
    <property type="component" value="Chromosome"/>
</dbReference>
<accession>A0A7U6GE26</accession>
<name>A0A7U6GE26_CALEA</name>
<gene>
    <name evidence="1" type="ordered locus">CSE_05300</name>
</gene>
<dbReference type="KEGG" id="cex:CSE_05300"/>
<evidence type="ECO:0000313" key="1">
    <source>
        <dbReference type="EMBL" id="BAL80656.1"/>
    </source>
</evidence>
<organism evidence="1 2">
    <name type="scientific">Caldisericum exile (strain DSM 21853 / NBRC 104410 / AZM16c01)</name>
    <dbReference type="NCBI Taxonomy" id="511051"/>
    <lineage>
        <taxon>Bacteria</taxon>
        <taxon>Pseudomonadati</taxon>
        <taxon>Caldisericota/Cryosericota group</taxon>
        <taxon>Caldisericota</taxon>
        <taxon>Caldisericia</taxon>
        <taxon>Caldisericales</taxon>
        <taxon>Caldisericaceae</taxon>
        <taxon>Caldisericum</taxon>
    </lineage>
</organism>
<keyword evidence="2" id="KW-1185">Reference proteome</keyword>
<protein>
    <submittedName>
        <fullName evidence="1">Uncharacterized protein</fullName>
    </submittedName>
</protein>
<sequence length="38" mass="4475">MRQYIYFLLEEGYSPPTPPKTKNLFILRGKLERGCAPF</sequence>
<reference evidence="1 2" key="1">
    <citation type="submission" date="2011-01" db="EMBL/GenBank/DDBJ databases">
        <title>Whole genome sequence of Caldisericum exile AZM16c01.</title>
        <authorList>
            <person name="Narita-Yamada S."/>
            <person name="Kawakoshi A."/>
            <person name="Nakamura S."/>
            <person name="Sasagawa M."/>
            <person name="Fukada J."/>
            <person name="Sekine M."/>
            <person name="Kato Y."/>
            <person name="Fukai R."/>
            <person name="Sasaki K."/>
            <person name="Hanamaki A."/>
            <person name="Narita H."/>
            <person name="Konno Y."/>
            <person name="Mori K."/>
            <person name="Yamazaki S."/>
            <person name="Suzuki K."/>
            <person name="Fujita N."/>
        </authorList>
    </citation>
    <scope>NUCLEOTIDE SEQUENCE [LARGE SCALE GENOMIC DNA]</scope>
    <source>
        <strain evidence="2">DSM 21853 / NBRC 104410 / AZM16c01</strain>
    </source>
</reference>
<evidence type="ECO:0000313" key="2">
    <source>
        <dbReference type="Proteomes" id="UP000004793"/>
    </source>
</evidence>
<dbReference type="EMBL" id="AP012051">
    <property type="protein sequence ID" value="BAL80656.1"/>
    <property type="molecule type" value="Genomic_DNA"/>
</dbReference>